<sequence length="91" mass="9520">MLVVQGGPTTAVVRGSSGESVVLLSGELPAVLTDSNLDEVLDLAAAVLDGEEMLLFRRCLAALRRGELIGTRRIEIDGAVLTVYGSDPPGR</sequence>
<protein>
    <submittedName>
        <fullName evidence="1">Uncharacterized protein</fullName>
    </submittedName>
</protein>
<comment type="caution">
    <text evidence="1">The sequence shown here is derived from an EMBL/GenBank/DDBJ whole genome shotgun (WGS) entry which is preliminary data.</text>
</comment>
<gene>
    <name evidence="1" type="ORF">ACEZDJ_14030</name>
</gene>
<name>A0ABV6ULS3_9ACTN</name>
<dbReference type="RefSeq" id="WP_030249725.1">
    <property type="nucleotide sequence ID" value="NZ_JBHEZZ010000006.1"/>
</dbReference>
<reference evidence="1 2" key="1">
    <citation type="submission" date="2024-09" db="EMBL/GenBank/DDBJ databases">
        <authorList>
            <person name="Lee S.D."/>
        </authorList>
    </citation>
    <scope>NUCLEOTIDE SEQUENCE [LARGE SCALE GENOMIC DNA]</scope>
    <source>
        <strain evidence="1 2">N1-5</strain>
    </source>
</reference>
<organism evidence="1 2">
    <name type="scientific">Streptacidiphilus cavernicola</name>
    <dbReference type="NCBI Taxonomy" id="3342716"/>
    <lineage>
        <taxon>Bacteria</taxon>
        <taxon>Bacillati</taxon>
        <taxon>Actinomycetota</taxon>
        <taxon>Actinomycetes</taxon>
        <taxon>Kitasatosporales</taxon>
        <taxon>Streptomycetaceae</taxon>
        <taxon>Streptacidiphilus</taxon>
    </lineage>
</organism>
<accession>A0ABV6ULS3</accession>
<dbReference type="EMBL" id="JBHEZZ010000006">
    <property type="protein sequence ID" value="MFC1402405.1"/>
    <property type="molecule type" value="Genomic_DNA"/>
</dbReference>
<proteinExistence type="predicted"/>
<dbReference type="Proteomes" id="UP001592528">
    <property type="component" value="Unassembled WGS sequence"/>
</dbReference>
<evidence type="ECO:0000313" key="1">
    <source>
        <dbReference type="EMBL" id="MFC1402405.1"/>
    </source>
</evidence>
<evidence type="ECO:0000313" key="2">
    <source>
        <dbReference type="Proteomes" id="UP001592528"/>
    </source>
</evidence>
<keyword evidence="2" id="KW-1185">Reference proteome</keyword>